<dbReference type="InterPro" id="IPR036291">
    <property type="entry name" value="NAD(P)-bd_dom_sf"/>
</dbReference>
<organism evidence="5 6">
    <name type="scientific">Massilia oculi</name>
    <dbReference type="NCBI Taxonomy" id="945844"/>
    <lineage>
        <taxon>Bacteria</taxon>
        <taxon>Pseudomonadati</taxon>
        <taxon>Pseudomonadota</taxon>
        <taxon>Betaproteobacteria</taxon>
        <taxon>Burkholderiales</taxon>
        <taxon>Oxalobacteraceae</taxon>
        <taxon>Telluria group</taxon>
        <taxon>Massilia</taxon>
    </lineage>
</organism>
<feature type="domain" description="NAD-dependent epimerase/dehydratase" evidence="4">
    <location>
        <begin position="18"/>
        <end position="179"/>
    </location>
</feature>
<keyword evidence="6" id="KW-1185">Reference proteome</keyword>
<reference evidence="5 6" key="1">
    <citation type="submission" date="2018-05" db="EMBL/GenBank/DDBJ databases">
        <title>Complete genome sequence of Massilia oculi sp. nov. CCUG 43427T (=DSM 26321T), the type strain of M. oculi, and comparison with genome sequences of other Massilia strains.</title>
        <authorList>
            <person name="Zhu B."/>
        </authorList>
    </citation>
    <scope>NUCLEOTIDE SEQUENCE [LARGE SCALE GENOMIC DNA]</scope>
    <source>
        <strain evidence="5 6">CCUG 43427</strain>
    </source>
</reference>
<dbReference type="PANTHER" id="PTHR43103:SF5">
    <property type="entry name" value="4-EPIMERASE, PUTATIVE (AFU_ORTHOLOGUE AFUA_7G00360)-RELATED"/>
    <property type="match status" value="1"/>
</dbReference>
<name>A0A2S2DQ13_9BURK</name>
<dbReference type="Pfam" id="PF01370">
    <property type="entry name" value="Epimerase"/>
    <property type="match status" value="1"/>
</dbReference>
<dbReference type="InterPro" id="IPR001509">
    <property type="entry name" value="Epimerase_deHydtase"/>
</dbReference>
<evidence type="ECO:0000313" key="5">
    <source>
        <dbReference type="EMBL" id="AWL07411.1"/>
    </source>
</evidence>
<dbReference type="KEGG" id="mtim:DIR46_25260"/>
<keyword evidence="2" id="KW-0560">Oxidoreductase</keyword>
<dbReference type="EMBL" id="CP029343">
    <property type="protein sequence ID" value="AWL07411.1"/>
    <property type="molecule type" value="Genomic_DNA"/>
</dbReference>
<dbReference type="PANTHER" id="PTHR43103">
    <property type="entry name" value="NUCLEOSIDE-DIPHOSPHATE-SUGAR EPIMERASE"/>
    <property type="match status" value="1"/>
</dbReference>
<dbReference type="GO" id="GO:0016491">
    <property type="term" value="F:oxidoreductase activity"/>
    <property type="evidence" value="ECO:0007669"/>
    <property type="project" value="UniProtKB-KW"/>
</dbReference>
<dbReference type="RefSeq" id="WP_109347698.1">
    <property type="nucleotide sequence ID" value="NZ_CP029343.1"/>
</dbReference>
<dbReference type="Proteomes" id="UP000245820">
    <property type="component" value="Chromosome"/>
</dbReference>
<dbReference type="Gene3D" id="3.40.50.720">
    <property type="entry name" value="NAD(P)-binding Rossmann-like Domain"/>
    <property type="match status" value="1"/>
</dbReference>
<evidence type="ECO:0000256" key="2">
    <source>
        <dbReference type="ARBA" id="ARBA00023002"/>
    </source>
</evidence>
<evidence type="ECO:0000259" key="4">
    <source>
        <dbReference type="Pfam" id="PF01370"/>
    </source>
</evidence>
<sequence>MTEAVGSTKKIGKPFKRILLTGAAGGLGKVLRDRIKPWAEVVRLSDVADMGEAREGEEIVQCDLADKEAVIKLLEGVDAVLHFGGISTEKPFEPIMQANILGVANLYEALHKAGTRRVVFASSNHAIGYHRTTEVLDANSPTRPDSYYGLSKVFGEQMARYYFDRFGIETVCIRIGSSFPEPANKRMMSTFLSYDDLTELLRCSLFAPRVGHTIVYGQSDNDSTWWDNRLASHLGYKPKDGSSKFAHLFPDTSEFPAQDDVTTMYQGGKFLLDGPQY</sequence>
<dbReference type="SUPFAM" id="SSF51735">
    <property type="entry name" value="NAD(P)-binding Rossmann-fold domains"/>
    <property type="match status" value="1"/>
</dbReference>
<proteinExistence type="inferred from homology"/>
<evidence type="ECO:0000256" key="1">
    <source>
        <dbReference type="ARBA" id="ARBA00007637"/>
    </source>
</evidence>
<accession>A0A2S2DQ13</accession>
<gene>
    <name evidence="5" type="ORF">DIR46_25260</name>
</gene>
<keyword evidence="3" id="KW-0520">NAD</keyword>
<dbReference type="OrthoDB" id="8770295at2"/>
<evidence type="ECO:0000313" key="6">
    <source>
        <dbReference type="Proteomes" id="UP000245820"/>
    </source>
</evidence>
<protein>
    <submittedName>
        <fullName evidence="5">NAD-dependent dehydratase</fullName>
    </submittedName>
</protein>
<comment type="similarity">
    <text evidence="1">Belongs to the NAD(P)-dependent epimerase/dehydratase family.</text>
</comment>
<evidence type="ECO:0000256" key="3">
    <source>
        <dbReference type="ARBA" id="ARBA00023027"/>
    </source>
</evidence>
<dbReference type="AlphaFoldDB" id="A0A2S2DQ13"/>